<keyword evidence="10" id="KW-1185">Reference proteome</keyword>
<feature type="chain" id="PRO_5019529746" description="RING-type domain-containing protein" evidence="7">
    <location>
        <begin position="24"/>
        <end position="597"/>
    </location>
</feature>
<evidence type="ECO:0000256" key="6">
    <source>
        <dbReference type="SAM" id="Phobius"/>
    </source>
</evidence>
<keyword evidence="6" id="KW-1133">Transmembrane helix</keyword>
<evidence type="ECO:0000313" key="10">
    <source>
        <dbReference type="Proteomes" id="UP000274822"/>
    </source>
</evidence>
<protein>
    <recommendedName>
        <fullName evidence="8">RING-type domain-containing protein</fullName>
    </recommendedName>
</protein>
<keyword evidence="2 4" id="KW-0863">Zinc-finger</keyword>
<dbReference type="CDD" id="cd16449">
    <property type="entry name" value="RING-HC"/>
    <property type="match status" value="1"/>
</dbReference>
<keyword evidence="7" id="KW-0732">Signal</keyword>
<feature type="signal peptide" evidence="7">
    <location>
        <begin position="1"/>
        <end position="23"/>
    </location>
</feature>
<keyword evidence="6" id="KW-0472">Membrane</keyword>
<dbReference type="InterPro" id="IPR001841">
    <property type="entry name" value="Znf_RING"/>
</dbReference>
<dbReference type="PROSITE" id="PS50089">
    <property type="entry name" value="ZF_RING_2"/>
    <property type="match status" value="1"/>
</dbReference>
<proteinExistence type="predicted"/>
<dbReference type="Gene3D" id="3.30.40.10">
    <property type="entry name" value="Zinc/RING finger domain, C3HC4 (zinc finger)"/>
    <property type="match status" value="1"/>
</dbReference>
<dbReference type="SUPFAM" id="SSF57850">
    <property type="entry name" value="RING/U-box"/>
    <property type="match status" value="1"/>
</dbReference>
<evidence type="ECO:0000256" key="4">
    <source>
        <dbReference type="PROSITE-ProRule" id="PRU00175"/>
    </source>
</evidence>
<organism evidence="9 10">
    <name type="scientific">Jimgerdemannia flammicorona</name>
    <dbReference type="NCBI Taxonomy" id="994334"/>
    <lineage>
        <taxon>Eukaryota</taxon>
        <taxon>Fungi</taxon>
        <taxon>Fungi incertae sedis</taxon>
        <taxon>Mucoromycota</taxon>
        <taxon>Mucoromycotina</taxon>
        <taxon>Endogonomycetes</taxon>
        <taxon>Endogonales</taxon>
        <taxon>Endogonaceae</taxon>
        <taxon>Jimgerdemannia</taxon>
    </lineage>
</organism>
<keyword evidence="6" id="KW-0812">Transmembrane</keyword>
<dbReference type="InterPro" id="IPR018957">
    <property type="entry name" value="Znf_C3HC4_RING-type"/>
</dbReference>
<keyword evidence="3" id="KW-0862">Zinc</keyword>
<dbReference type="InterPro" id="IPR013083">
    <property type="entry name" value="Znf_RING/FYVE/PHD"/>
</dbReference>
<dbReference type="Proteomes" id="UP000274822">
    <property type="component" value="Unassembled WGS sequence"/>
</dbReference>
<dbReference type="EMBL" id="RBNJ01000569">
    <property type="protein sequence ID" value="RUS34340.1"/>
    <property type="molecule type" value="Genomic_DNA"/>
</dbReference>
<evidence type="ECO:0000256" key="1">
    <source>
        <dbReference type="ARBA" id="ARBA00022723"/>
    </source>
</evidence>
<evidence type="ECO:0000256" key="2">
    <source>
        <dbReference type="ARBA" id="ARBA00022771"/>
    </source>
</evidence>
<feature type="region of interest" description="Disordered" evidence="5">
    <location>
        <begin position="467"/>
        <end position="490"/>
    </location>
</feature>
<feature type="transmembrane region" description="Helical" evidence="6">
    <location>
        <begin position="243"/>
        <end position="264"/>
    </location>
</feature>
<evidence type="ECO:0000256" key="5">
    <source>
        <dbReference type="SAM" id="MobiDB-lite"/>
    </source>
</evidence>
<evidence type="ECO:0000256" key="7">
    <source>
        <dbReference type="SAM" id="SignalP"/>
    </source>
</evidence>
<reference evidence="9 10" key="1">
    <citation type="journal article" date="2018" name="New Phytol.">
        <title>Phylogenomics of Endogonaceae and evolution of mycorrhizas within Mucoromycota.</title>
        <authorList>
            <person name="Chang Y."/>
            <person name="Desiro A."/>
            <person name="Na H."/>
            <person name="Sandor L."/>
            <person name="Lipzen A."/>
            <person name="Clum A."/>
            <person name="Barry K."/>
            <person name="Grigoriev I.V."/>
            <person name="Martin F.M."/>
            <person name="Stajich J.E."/>
            <person name="Smith M.E."/>
            <person name="Bonito G."/>
            <person name="Spatafora J.W."/>
        </authorList>
    </citation>
    <scope>NUCLEOTIDE SEQUENCE [LARGE SCALE GENOMIC DNA]</scope>
    <source>
        <strain evidence="9 10">AD002</strain>
    </source>
</reference>
<evidence type="ECO:0000259" key="8">
    <source>
        <dbReference type="PROSITE" id="PS50089"/>
    </source>
</evidence>
<gene>
    <name evidence="9" type="ORF">BC938DRAFT_481107</name>
</gene>
<name>A0A433QWZ8_9FUNG</name>
<comment type="caution">
    <text evidence="9">The sequence shown here is derived from an EMBL/GenBank/DDBJ whole genome shotgun (WGS) entry which is preliminary data.</text>
</comment>
<evidence type="ECO:0000256" key="3">
    <source>
        <dbReference type="ARBA" id="ARBA00022833"/>
    </source>
</evidence>
<dbReference type="SMART" id="SM00184">
    <property type="entry name" value="RING"/>
    <property type="match status" value="1"/>
</dbReference>
<keyword evidence="1" id="KW-0479">Metal-binding</keyword>
<dbReference type="AlphaFoldDB" id="A0A433QWZ8"/>
<evidence type="ECO:0000313" key="9">
    <source>
        <dbReference type="EMBL" id="RUS34340.1"/>
    </source>
</evidence>
<dbReference type="GO" id="GO:0008270">
    <property type="term" value="F:zinc ion binding"/>
    <property type="evidence" value="ECO:0007669"/>
    <property type="project" value="UniProtKB-KW"/>
</dbReference>
<feature type="domain" description="RING-type" evidence="8">
    <location>
        <begin position="319"/>
        <end position="379"/>
    </location>
</feature>
<dbReference type="Pfam" id="PF00097">
    <property type="entry name" value="zf-C3HC4"/>
    <property type="match status" value="1"/>
</dbReference>
<accession>A0A433QWZ8</accession>
<sequence length="597" mass="65371">MGFLPRKTALFLICTNFLTLVRSASIPELSQDVVDLHDAEIIGRVDIGHKRTVWTDGIIDLAPSTSFASLTGILTDFGSSCLPSDASEVYANILALNHQSSDHNWLSAPKIALILYDETCSLSTQLSALQSLGSGKNFDLNLVGILTYTNTSSPVTANPSFLPTFSIPRTVAFNLLNTFDSLASKNVIQDYDIPFKRYARITIHDASYAVAASASAKIDPTTQNRVTVLKKRGIESINTVACVVAGIVGGTILIISAAILFIYYKRTCSAYVEHHEAQIDMKSARRRFAHIKSGLLTKDMVNRFPLVSYDHGVTKNTECMFCMDELRAPYHYLDEEGQEKAIIKMVLVLPCKHGFCRMCDGIRGIEHWLTNVDRKCPVCYTDSLAPARKTPLKLDVSIATALAVKGSPLRRSPPHISLEMKDFNEAKRLTRSEASSSDVTTISFDENDLTVTGEMVVPADDENTFARNGGRISWGIPPSPRTPETPSTRHHSSIVIASNDLSERRLPGGGAWSSPNSPSVPYSVTIFTDTTLHATPAAGAWSTPTTPCVGTAGYKSEFITGPWRKLMNNGPWSAPLTSTHGVDEYDWKLTKVKEALY</sequence>